<dbReference type="Pfam" id="PF10588">
    <property type="entry name" value="NADH-G_4Fe-4S_3"/>
    <property type="match status" value="1"/>
</dbReference>
<evidence type="ECO:0000259" key="13">
    <source>
        <dbReference type="PROSITE" id="PS51839"/>
    </source>
</evidence>
<dbReference type="InterPro" id="IPR017900">
    <property type="entry name" value="4Fe4S_Fe_S_CS"/>
</dbReference>
<dbReference type="PANTHER" id="PTHR43105:SF14">
    <property type="entry name" value="FORMATE DEHYDROGENASE H"/>
    <property type="match status" value="1"/>
</dbReference>
<dbReference type="SMART" id="SM00929">
    <property type="entry name" value="NADH-G_4Fe-4S_3"/>
    <property type="match status" value="1"/>
</dbReference>
<dbReference type="InterPro" id="IPR000283">
    <property type="entry name" value="NADH_UbQ_OxRdtase_75kDa_su_CS"/>
</dbReference>
<comment type="cofactor">
    <cofactor evidence="10">
        <name>[2Fe-2S] cluster</name>
        <dbReference type="ChEBI" id="CHEBI:190135"/>
    </cofactor>
</comment>
<dbReference type="GO" id="GO:0015942">
    <property type="term" value="P:formate metabolic process"/>
    <property type="evidence" value="ECO:0007669"/>
    <property type="project" value="InterPro"/>
</dbReference>
<dbReference type="PIRSF" id="PIRSF036643">
    <property type="entry name" value="FDH_alpha"/>
    <property type="match status" value="1"/>
</dbReference>
<reference evidence="14 15" key="1">
    <citation type="submission" date="2019-07" db="EMBL/GenBank/DDBJ databases">
        <title>Whole genome shotgun sequence of Brevifollis gellanilyticus NBRC 108608.</title>
        <authorList>
            <person name="Hosoyama A."/>
            <person name="Uohara A."/>
            <person name="Ohji S."/>
            <person name="Ichikawa N."/>
        </authorList>
    </citation>
    <scope>NUCLEOTIDE SEQUENCE [LARGE SCALE GENOMIC DNA]</scope>
    <source>
        <strain evidence="14 15">NBRC 108608</strain>
    </source>
</reference>
<evidence type="ECO:0000256" key="1">
    <source>
        <dbReference type="ARBA" id="ARBA00001966"/>
    </source>
</evidence>
<dbReference type="GO" id="GO:0051537">
    <property type="term" value="F:2 iron, 2 sulfur cluster binding"/>
    <property type="evidence" value="ECO:0007669"/>
    <property type="project" value="UniProtKB-KW"/>
</dbReference>
<feature type="domain" description="4Fe-4S ferredoxin-type" evidence="11">
    <location>
        <begin position="195"/>
        <end position="223"/>
    </location>
</feature>
<dbReference type="CDD" id="cd00207">
    <property type="entry name" value="fer2"/>
    <property type="match status" value="1"/>
</dbReference>
<accession>A0A512M9N2</accession>
<dbReference type="Gene3D" id="3.10.20.740">
    <property type="match status" value="1"/>
</dbReference>
<evidence type="ECO:0000256" key="10">
    <source>
        <dbReference type="ARBA" id="ARBA00034078"/>
    </source>
</evidence>
<keyword evidence="6" id="KW-0677">Repeat</keyword>
<dbReference type="GO" id="GO:0008863">
    <property type="term" value="F:formate dehydrogenase (NAD+) activity"/>
    <property type="evidence" value="ECO:0007669"/>
    <property type="project" value="InterPro"/>
</dbReference>
<dbReference type="Gene3D" id="2.40.40.20">
    <property type="match status" value="1"/>
</dbReference>
<evidence type="ECO:0000256" key="9">
    <source>
        <dbReference type="ARBA" id="ARBA00023014"/>
    </source>
</evidence>
<evidence type="ECO:0000256" key="4">
    <source>
        <dbReference type="ARBA" id="ARBA00022714"/>
    </source>
</evidence>
<dbReference type="InterPro" id="IPR001041">
    <property type="entry name" value="2Fe-2S_ferredoxin-type"/>
</dbReference>
<dbReference type="InterPro" id="IPR009010">
    <property type="entry name" value="Asp_de-COase-like_dom_sf"/>
</dbReference>
<evidence type="ECO:0000256" key="5">
    <source>
        <dbReference type="ARBA" id="ARBA00022723"/>
    </source>
</evidence>
<dbReference type="GO" id="GO:0003954">
    <property type="term" value="F:NADH dehydrogenase activity"/>
    <property type="evidence" value="ECO:0007669"/>
    <property type="project" value="TreeGrafter"/>
</dbReference>
<dbReference type="FunFam" id="2.20.25.90:FF:000001">
    <property type="entry name" value="Formate dehydrogenase subunit alpha"/>
    <property type="match status" value="1"/>
</dbReference>
<dbReference type="Gene3D" id="3.30.70.20">
    <property type="match status" value="1"/>
</dbReference>
<evidence type="ECO:0000313" key="14">
    <source>
        <dbReference type="EMBL" id="GEP43031.1"/>
    </source>
</evidence>
<dbReference type="AlphaFoldDB" id="A0A512M9N2"/>
<dbReference type="Pfam" id="PF00384">
    <property type="entry name" value="Molybdopterin"/>
    <property type="match status" value="1"/>
</dbReference>
<keyword evidence="15" id="KW-1185">Reference proteome</keyword>
<dbReference type="Pfam" id="PF12838">
    <property type="entry name" value="Fer4_7"/>
    <property type="match status" value="1"/>
</dbReference>
<dbReference type="GO" id="GO:0051539">
    <property type="term" value="F:4 iron, 4 sulfur cluster binding"/>
    <property type="evidence" value="ECO:0007669"/>
    <property type="project" value="UniProtKB-KW"/>
</dbReference>
<dbReference type="SUPFAM" id="SSF53706">
    <property type="entry name" value="Formate dehydrogenase/DMSO reductase, domains 1-3"/>
    <property type="match status" value="1"/>
</dbReference>
<sequence>MVQDLSTLTAFIDGEPMRFNDGDTVLKFIDRHRGRGHVPTLCDAPQLEPYGACRVCSVEVAMQEDGPRRVVASCHTPLTAGMHVFTESPKIRKLRRNIVELVLTDHPLDCLTCEVSGNCELQTVAAKVGIRQVRYPSGANHLNRSKDRSHPYMTSELSKCINCSRCVRACDEVQGQHVLSMHGRGFNARIIKGLDQSFMDSTCVSCGACSQACPTSAISDVFFSKSIEATRKTRTVCTYCGVGCNLNVATKGSEVLSIQAPTDSEVNHSHTCLKGRYAFKFVKHPDRLRKPLIRYNGHFTEATWEEAYDYIAKNLQRIKEEHGGNAVGGISSARCTNEENYLMQKFIRVGFGTNNIDACARVCHSPTAWGMQKAFGTGAATNSIEDLEYTNCILITGANPTEGHPVTGSKIKQRVMKGVPLIVIDPREIELVPYAKHHLQLRPGTNVALLDMFAYYILEAGLIDQDFIKKRCENWEEFEQGLRNLNLDESERTHGVPREKVRAAAIEYASAKGAMAFHGLGVTEHSHGSKTVMTIADIAMMTGNIGRPGVGVLPLRGQNNVQGAADMGCQPHQGAGYLQVNDEANHKLYEEFYGAHMSNEIGWKIPQMYDAALAGKLKALWIMGEDVVQTDPNTEHVKSALNALEFLVVQELFMTPTAEFADVVLPAASFLEKSGTFTNGERRVQRVNAVIPPIPGTKSDGQIVCDIMQRMGIPQADYTPDGVLAEIARIVPFFKGATWENLTDQGTQWPIKEGGIGTEILHVDSFKRGLGKFHFFRFQESKEIEKHHDEFPFILTTGRILEHYNCGTMTRRTGNAQIVTEDLLAIHPDDAAKKGIESGDMVRIFSNRGEVNMKAKISTEVKPGILYTTFHFPENLVNMVTSSECDEDTMCPEYKVVAVDVEKVPASSMPKKQRMMEIA</sequence>
<dbReference type="InterPro" id="IPR017896">
    <property type="entry name" value="4Fe4S_Fe-S-bd"/>
</dbReference>
<dbReference type="PANTHER" id="PTHR43105">
    <property type="entry name" value="RESPIRATORY NITRATE REDUCTASE"/>
    <property type="match status" value="1"/>
</dbReference>
<dbReference type="PROSITE" id="PS00198">
    <property type="entry name" value="4FE4S_FER_1"/>
    <property type="match status" value="1"/>
</dbReference>
<dbReference type="SMART" id="SM00926">
    <property type="entry name" value="Molybdop_Fe4S4"/>
    <property type="match status" value="1"/>
</dbReference>
<dbReference type="PROSITE" id="PS51839">
    <property type="entry name" value="4FE4S_HC3"/>
    <property type="match status" value="1"/>
</dbReference>
<dbReference type="InterPro" id="IPR019574">
    <property type="entry name" value="NADH_UbQ_OxRdtase_Gsu_4Fe4S-bd"/>
</dbReference>
<feature type="domain" description="4Fe-4S His(Cys)3-ligated-type" evidence="13">
    <location>
        <begin position="90"/>
        <end position="129"/>
    </location>
</feature>
<dbReference type="InterPro" id="IPR036010">
    <property type="entry name" value="2Fe-2S_ferredoxin-like_sf"/>
</dbReference>
<protein>
    <submittedName>
        <fullName evidence="14">Formate dehydrogenase subunit alpha</fullName>
    </submittedName>
</protein>
<proteinExistence type="inferred from homology"/>
<keyword evidence="3" id="KW-0004">4Fe-4S</keyword>
<dbReference type="PROSITE" id="PS51379">
    <property type="entry name" value="4FE4S_FER_2"/>
    <property type="match status" value="1"/>
</dbReference>
<dbReference type="InterPro" id="IPR050123">
    <property type="entry name" value="Prok_molybdopt-oxidoreductase"/>
</dbReference>
<dbReference type="GO" id="GO:0042773">
    <property type="term" value="P:ATP synthesis coupled electron transport"/>
    <property type="evidence" value="ECO:0007669"/>
    <property type="project" value="InterPro"/>
</dbReference>
<dbReference type="GO" id="GO:0043546">
    <property type="term" value="F:molybdopterin cofactor binding"/>
    <property type="evidence" value="ECO:0007669"/>
    <property type="project" value="InterPro"/>
</dbReference>
<dbReference type="InterPro" id="IPR006657">
    <property type="entry name" value="MoPterin_dinucl-bd_dom"/>
</dbReference>
<dbReference type="GO" id="GO:0046872">
    <property type="term" value="F:metal ion binding"/>
    <property type="evidence" value="ECO:0007669"/>
    <property type="project" value="UniProtKB-KW"/>
</dbReference>
<evidence type="ECO:0000256" key="3">
    <source>
        <dbReference type="ARBA" id="ARBA00022485"/>
    </source>
</evidence>
<feature type="domain" description="4Fe-4S Mo/W bis-MGD-type" evidence="12">
    <location>
        <begin position="230"/>
        <end position="286"/>
    </location>
</feature>
<keyword evidence="8" id="KW-0408">Iron</keyword>
<evidence type="ECO:0000256" key="7">
    <source>
        <dbReference type="ARBA" id="ARBA00023002"/>
    </source>
</evidence>
<dbReference type="InterPro" id="IPR006963">
    <property type="entry name" value="Mopterin_OxRdtase_4Fe-4S_dom"/>
</dbReference>
<dbReference type="Gene3D" id="3.40.50.740">
    <property type="match status" value="1"/>
</dbReference>
<gene>
    <name evidence="14" type="ORF">BGE01nite_23220</name>
</gene>
<dbReference type="GO" id="GO:0008137">
    <property type="term" value="F:NADH dehydrogenase (ubiquinone) activity"/>
    <property type="evidence" value="ECO:0007669"/>
    <property type="project" value="InterPro"/>
</dbReference>
<dbReference type="Pfam" id="PF13510">
    <property type="entry name" value="Fer2_4"/>
    <property type="match status" value="1"/>
</dbReference>
<dbReference type="PROSITE" id="PS51669">
    <property type="entry name" value="4FE4S_MOW_BIS_MGD"/>
    <property type="match status" value="1"/>
</dbReference>
<dbReference type="InterPro" id="IPR006478">
    <property type="entry name" value="Formate_DH_asu"/>
</dbReference>
<dbReference type="GO" id="GO:0016020">
    <property type="term" value="C:membrane"/>
    <property type="evidence" value="ECO:0007669"/>
    <property type="project" value="InterPro"/>
</dbReference>
<dbReference type="InterPro" id="IPR006655">
    <property type="entry name" value="Mopterin_OxRdtase_prok_CS"/>
</dbReference>
<dbReference type="FunFam" id="3.30.70.20:FF:000035">
    <property type="entry name" value="Iron hydrogenase 1"/>
    <property type="match status" value="1"/>
</dbReference>
<dbReference type="Gene3D" id="2.20.25.90">
    <property type="entry name" value="ADC-like domains"/>
    <property type="match status" value="1"/>
</dbReference>
<comment type="similarity">
    <text evidence="2">In the C-terminal section; belongs to the prokaryotic molybdopterin-containing oxidoreductase family.</text>
</comment>
<dbReference type="Pfam" id="PF01568">
    <property type="entry name" value="Molydop_binding"/>
    <property type="match status" value="1"/>
</dbReference>
<dbReference type="SUPFAM" id="SSF54292">
    <property type="entry name" value="2Fe-2S ferredoxin-like"/>
    <property type="match status" value="1"/>
</dbReference>
<dbReference type="CDD" id="cd02753">
    <property type="entry name" value="MopB_Formate-Dh-H"/>
    <property type="match status" value="1"/>
</dbReference>
<dbReference type="OrthoDB" id="9805142at2"/>
<dbReference type="PROSITE" id="PS00641">
    <property type="entry name" value="COMPLEX1_75K_1"/>
    <property type="match status" value="1"/>
</dbReference>
<evidence type="ECO:0000256" key="2">
    <source>
        <dbReference type="ARBA" id="ARBA00007023"/>
    </source>
</evidence>
<dbReference type="InterPro" id="IPR006656">
    <property type="entry name" value="Mopterin_OxRdtase"/>
</dbReference>
<keyword evidence="4" id="KW-0001">2Fe-2S</keyword>
<dbReference type="SUPFAM" id="SSF54862">
    <property type="entry name" value="4Fe-4S ferredoxins"/>
    <property type="match status" value="1"/>
</dbReference>
<dbReference type="NCBIfam" id="TIGR01591">
    <property type="entry name" value="Fdh-alpha"/>
    <property type="match status" value="1"/>
</dbReference>
<dbReference type="Gene3D" id="3.40.228.10">
    <property type="entry name" value="Dimethylsulfoxide Reductase, domain 2"/>
    <property type="match status" value="1"/>
</dbReference>
<dbReference type="RefSeq" id="WP_146850613.1">
    <property type="nucleotide sequence ID" value="NZ_BKAG01000014.1"/>
</dbReference>
<comment type="cofactor">
    <cofactor evidence="1">
        <name>[4Fe-4S] cluster</name>
        <dbReference type="ChEBI" id="CHEBI:49883"/>
    </cofactor>
</comment>
<name>A0A512M9N2_9BACT</name>
<evidence type="ECO:0000313" key="15">
    <source>
        <dbReference type="Proteomes" id="UP000321577"/>
    </source>
</evidence>
<dbReference type="Pfam" id="PF04879">
    <property type="entry name" value="Molybdop_Fe4S4"/>
    <property type="match status" value="1"/>
</dbReference>
<evidence type="ECO:0000256" key="6">
    <source>
        <dbReference type="ARBA" id="ARBA00022737"/>
    </source>
</evidence>
<keyword evidence="9" id="KW-0411">Iron-sulfur</keyword>
<keyword evidence="7" id="KW-0560">Oxidoreductase</keyword>
<evidence type="ECO:0000259" key="11">
    <source>
        <dbReference type="PROSITE" id="PS51379"/>
    </source>
</evidence>
<organism evidence="14 15">
    <name type="scientific">Brevifollis gellanilyticus</name>
    <dbReference type="NCBI Taxonomy" id="748831"/>
    <lineage>
        <taxon>Bacteria</taxon>
        <taxon>Pseudomonadati</taxon>
        <taxon>Verrucomicrobiota</taxon>
        <taxon>Verrucomicrobiia</taxon>
        <taxon>Verrucomicrobiales</taxon>
        <taxon>Verrucomicrobiaceae</taxon>
    </lineage>
</organism>
<dbReference type="PROSITE" id="PS00490">
    <property type="entry name" value="MOLYBDOPTERIN_PROK_2"/>
    <property type="match status" value="1"/>
</dbReference>
<dbReference type="InterPro" id="IPR041924">
    <property type="entry name" value="Formate_Dh-H_N"/>
</dbReference>
<dbReference type="SUPFAM" id="SSF50692">
    <property type="entry name" value="ADC-like"/>
    <property type="match status" value="1"/>
</dbReference>
<evidence type="ECO:0000259" key="12">
    <source>
        <dbReference type="PROSITE" id="PS51669"/>
    </source>
</evidence>
<comment type="caution">
    <text evidence="14">The sequence shown here is derived from an EMBL/GenBank/DDBJ whole genome shotgun (WGS) entry which is preliminary data.</text>
</comment>
<dbReference type="EMBL" id="BKAG01000014">
    <property type="protein sequence ID" value="GEP43031.1"/>
    <property type="molecule type" value="Genomic_DNA"/>
</dbReference>
<keyword evidence="5" id="KW-0479">Metal-binding</keyword>
<dbReference type="Proteomes" id="UP000321577">
    <property type="component" value="Unassembled WGS sequence"/>
</dbReference>
<evidence type="ECO:0000256" key="8">
    <source>
        <dbReference type="ARBA" id="ARBA00023004"/>
    </source>
</evidence>